<name>A0A5B7G8Y1_PORTR</name>
<keyword evidence="2" id="KW-1185">Reference proteome</keyword>
<protein>
    <submittedName>
        <fullName evidence="1">Uncharacterized protein</fullName>
    </submittedName>
</protein>
<evidence type="ECO:0000313" key="1">
    <source>
        <dbReference type="EMBL" id="MPC56461.1"/>
    </source>
</evidence>
<dbReference type="PANTHER" id="PTHR38681">
    <property type="entry name" value="RETROVIRUS-RELATED POL POLYPROTEIN FROM TRANSPOSON 412-LIKE PROTEIN-RELATED"/>
    <property type="match status" value="1"/>
</dbReference>
<accession>A0A5B7G8Y1</accession>
<evidence type="ECO:0000313" key="2">
    <source>
        <dbReference type="Proteomes" id="UP000324222"/>
    </source>
</evidence>
<dbReference type="AlphaFoldDB" id="A0A5B7G8Y1"/>
<gene>
    <name evidence="1" type="ORF">E2C01_050421</name>
</gene>
<dbReference type="PANTHER" id="PTHR38681:SF1">
    <property type="entry name" value="RETROVIRUS-RELATED POL POLYPROTEIN FROM TRANSPOSON 412-LIKE PROTEIN"/>
    <property type="match status" value="1"/>
</dbReference>
<proteinExistence type="predicted"/>
<sequence>MSHLQPVPSHSSPTKTFVSQDLADCSHVFIRVDAVHPPLTHPPYQGPSRVLRRTRKTVTIDRNGSLDSVSIDHVKPAYLMDQNNTAALVATTTPESKPSTRTCIRFS</sequence>
<dbReference type="EMBL" id="VSRR010013970">
    <property type="protein sequence ID" value="MPC56461.1"/>
    <property type="molecule type" value="Genomic_DNA"/>
</dbReference>
<reference evidence="1 2" key="1">
    <citation type="submission" date="2019-05" db="EMBL/GenBank/DDBJ databases">
        <title>Another draft genome of Portunus trituberculatus and its Hox gene families provides insights of decapod evolution.</title>
        <authorList>
            <person name="Jeong J.-H."/>
            <person name="Song I."/>
            <person name="Kim S."/>
            <person name="Choi T."/>
            <person name="Kim D."/>
            <person name="Ryu S."/>
            <person name="Kim W."/>
        </authorList>
    </citation>
    <scope>NUCLEOTIDE SEQUENCE [LARGE SCALE GENOMIC DNA]</scope>
    <source>
        <tissue evidence="1">Muscle</tissue>
    </source>
</reference>
<comment type="caution">
    <text evidence="1">The sequence shown here is derived from an EMBL/GenBank/DDBJ whole genome shotgun (WGS) entry which is preliminary data.</text>
</comment>
<dbReference type="Proteomes" id="UP000324222">
    <property type="component" value="Unassembled WGS sequence"/>
</dbReference>
<organism evidence="1 2">
    <name type="scientific">Portunus trituberculatus</name>
    <name type="common">Swimming crab</name>
    <name type="synonym">Neptunus trituberculatus</name>
    <dbReference type="NCBI Taxonomy" id="210409"/>
    <lineage>
        <taxon>Eukaryota</taxon>
        <taxon>Metazoa</taxon>
        <taxon>Ecdysozoa</taxon>
        <taxon>Arthropoda</taxon>
        <taxon>Crustacea</taxon>
        <taxon>Multicrustacea</taxon>
        <taxon>Malacostraca</taxon>
        <taxon>Eumalacostraca</taxon>
        <taxon>Eucarida</taxon>
        <taxon>Decapoda</taxon>
        <taxon>Pleocyemata</taxon>
        <taxon>Brachyura</taxon>
        <taxon>Eubrachyura</taxon>
        <taxon>Portunoidea</taxon>
        <taxon>Portunidae</taxon>
        <taxon>Portuninae</taxon>
        <taxon>Portunus</taxon>
    </lineage>
</organism>
<dbReference type="OrthoDB" id="6371339at2759"/>